<dbReference type="InterPro" id="IPR002654">
    <property type="entry name" value="Glyco_trans_25"/>
</dbReference>
<proteinExistence type="predicted"/>
<dbReference type="RefSeq" id="WP_149111275.1">
    <property type="nucleotide sequence ID" value="NZ_CP042425.1"/>
</dbReference>
<gene>
    <name evidence="2" type="ORF">PX52LOC_03520</name>
</gene>
<dbReference type="KEGG" id="lrs:PX52LOC_03520"/>
<accession>A0A5C1ACY1</accession>
<reference evidence="3" key="1">
    <citation type="submission" date="2019-08" db="EMBL/GenBank/DDBJ databases">
        <title>Limnoglobus roseus gen. nov., sp. nov., a novel freshwater planctomycete with a giant genome from the family Gemmataceae.</title>
        <authorList>
            <person name="Kulichevskaya I.S."/>
            <person name="Naumoff D.G."/>
            <person name="Miroshnikov K."/>
            <person name="Ivanova A."/>
            <person name="Philippov D.A."/>
            <person name="Hakobyan A."/>
            <person name="Rijpstra I.C."/>
            <person name="Sinninghe Damste J.S."/>
            <person name="Liesack W."/>
            <person name="Dedysh S.N."/>
        </authorList>
    </citation>
    <scope>NUCLEOTIDE SEQUENCE [LARGE SCALE GENOMIC DNA]</scope>
    <source>
        <strain evidence="3">PX52</strain>
    </source>
</reference>
<keyword evidence="3" id="KW-1185">Reference proteome</keyword>
<dbReference type="EMBL" id="CP042425">
    <property type="protein sequence ID" value="QEL16560.1"/>
    <property type="molecule type" value="Genomic_DNA"/>
</dbReference>
<evidence type="ECO:0000313" key="2">
    <source>
        <dbReference type="EMBL" id="QEL16560.1"/>
    </source>
</evidence>
<evidence type="ECO:0000259" key="1">
    <source>
        <dbReference type="Pfam" id="PF01755"/>
    </source>
</evidence>
<dbReference type="CDD" id="cd06532">
    <property type="entry name" value="Glyco_transf_25"/>
    <property type="match status" value="1"/>
</dbReference>
<evidence type="ECO:0000313" key="3">
    <source>
        <dbReference type="Proteomes" id="UP000324974"/>
    </source>
</evidence>
<dbReference type="OrthoDB" id="274625at2"/>
<organism evidence="2 3">
    <name type="scientific">Limnoglobus roseus</name>
    <dbReference type="NCBI Taxonomy" id="2598579"/>
    <lineage>
        <taxon>Bacteria</taxon>
        <taxon>Pseudomonadati</taxon>
        <taxon>Planctomycetota</taxon>
        <taxon>Planctomycetia</taxon>
        <taxon>Gemmatales</taxon>
        <taxon>Gemmataceae</taxon>
        <taxon>Limnoglobus</taxon>
    </lineage>
</organism>
<protein>
    <recommendedName>
        <fullName evidence="1">Glycosyl transferase family 25 domain-containing protein</fullName>
    </recommendedName>
</protein>
<feature type="domain" description="Glycosyl transferase family 25" evidence="1">
    <location>
        <begin position="2"/>
        <end position="98"/>
    </location>
</feature>
<dbReference type="Pfam" id="PF01755">
    <property type="entry name" value="Glyco_transf_25"/>
    <property type="match status" value="1"/>
</dbReference>
<dbReference type="Proteomes" id="UP000324974">
    <property type="component" value="Chromosome"/>
</dbReference>
<name>A0A5C1ACY1_9BACT</name>
<sequence>MIYLINLDRRPDRLKEATDELNKVEFPFHRIQAVDGNAVKVPLNFIHGKGAFGCRESHVKALDHALANNKTDITIFEDDILFKDNFLTDYDQFLDDVEPFDWQCLFLGGQHMGGLGIPRPIQVATNVVKCVNVHRTHAIRVRGEFIKTLRDIYANSLRHIDHTFGKWQSNNQDAKIYAPDNWLVGQRGGFSDIRGAVKPIEWWAPKFVRHIGTTAGVECFKCGTLKANESRPCLTCLQSRRSQCFTPEETNVVPAQ</sequence>
<dbReference type="AlphaFoldDB" id="A0A5C1ACY1"/>